<proteinExistence type="predicted"/>
<dbReference type="PANTHER" id="PTHR30354">
    <property type="entry name" value="GNT FAMILY GLUCONATE TRANSPORTER"/>
    <property type="match status" value="1"/>
</dbReference>
<dbReference type="EMBL" id="BAAACG010000003">
    <property type="protein sequence ID" value="GAA0733766.1"/>
    <property type="molecule type" value="Genomic_DNA"/>
</dbReference>
<dbReference type="Proteomes" id="UP001501510">
    <property type="component" value="Unassembled WGS sequence"/>
</dbReference>
<evidence type="ECO:0000313" key="2">
    <source>
        <dbReference type="EMBL" id="GAA0733766.1"/>
    </source>
</evidence>
<feature type="transmembrane region" description="Helical" evidence="1">
    <location>
        <begin position="390"/>
        <end position="410"/>
    </location>
</feature>
<comment type="caution">
    <text evidence="2">The sequence shown here is derived from an EMBL/GenBank/DDBJ whole genome shotgun (WGS) entry which is preliminary data.</text>
</comment>
<feature type="transmembrane region" description="Helical" evidence="1">
    <location>
        <begin position="265"/>
        <end position="289"/>
    </location>
</feature>
<gene>
    <name evidence="2" type="ORF">GCM10008906_05050</name>
</gene>
<keyword evidence="1" id="KW-1133">Transmembrane helix</keyword>
<keyword evidence="1" id="KW-0472">Membrane</keyword>
<evidence type="ECO:0000313" key="3">
    <source>
        <dbReference type="Proteomes" id="UP001501510"/>
    </source>
</evidence>
<keyword evidence="3" id="KW-1185">Reference proteome</keyword>
<evidence type="ECO:0000256" key="1">
    <source>
        <dbReference type="SAM" id="Phobius"/>
    </source>
</evidence>
<feature type="transmembrane region" description="Helical" evidence="1">
    <location>
        <begin position="6"/>
        <end position="39"/>
    </location>
</feature>
<reference evidence="3" key="1">
    <citation type="journal article" date="2019" name="Int. J. Syst. Evol. Microbiol.">
        <title>The Global Catalogue of Microorganisms (GCM) 10K type strain sequencing project: providing services to taxonomists for standard genome sequencing and annotation.</title>
        <authorList>
            <consortium name="The Broad Institute Genomics Platform"/>
            <consortium name="The Broad Institute Genome Sequencing Center for Infectious Disease"/>
            <person name="Wu L."/>
            <person name="Ma J."/>
        </authorList>
    </citation>
    <scope>NUCLEOTIDE SEQUENCE [LARGE SCALE GENOMIC DNA]</scope>
    <source>
        <strain evidence="3">JCM 1407</strain>
    </source>
</reference>
<keyword evidence="1" id="KW-0812">Transmembrane</keyword>
<feature type="transmembrane region" description="Helical" evidence="1">
    <location>
        <begin position="338"/>
        <end position="358"/>
    </location>
</feature>
<feature type="transmembrane region" description="Helical" evidence="1">
    <location>
        <begin position="310"/>
        <end position="326"/>
    </location>
</feature>
<dbReference type="Pfam" id="PF02447">
    <property type="entry name" value="GntP_permease"/>
    <property type="match status" value="1"/>
</dbReference>
<accession>A0ABP3UGV6</accession>
<sequence>MSMSVIAVVISIVVLVILIARFKINAFIALLLTTLGLALALGNSGAEAVDLVIKGFGQTMGSCGIIIVLGVIIGFILEKTGGAEKIAASVLSVVKEKKASLAMCITGSLVSIPVFADSALMILFPVIKNLSRKAKTSFMGITLGTVMCLAMTHSIIPPTPGPIAAAGLLGADLGKVIFYGIMIAIPATLSVYLYSSKVIGKRWNQYVPEIEDRKTEEDKTNLFKESVKNPKGYPTWGAYMPIVIPIILIVFQSFCGNFLPKEHILNTIFGFIGNPIIALLIGIAVIWMLTREYKTSVRAGWLDKAMDSTALVLLITAAGGAYGYVIKSSDIGACLSQSLSGLGLPGVLLPWLISATIVTATGSTTVALTTSAAVCVSFLPTLGISPELCVLAIASGGMCVLHVNSSMFWLVQRMCKIPVTDLLKAIVPLSMVCSFAALASTYLLSLLGI</sequence>
<feature type="transmembrane region" description="Helical" evidence="1">
    <location>
        <begin position="51"/>
        <end position="77"/>
    </location>
</feature>
<dbReference type="PANTHER" id="PTHR30354:SF11">
    <property type="entry name" value="PERMEASE"/>
    <property type="match status" value="1"/>
</dbReference>
<feature type="transmembrane region" description="Helical" evidence="1">
    <location>
        <begin position="176"/>
        <end position="194"/>
    </location>
</feature>
<dbReference type="InterPro" id="IPR003474">
    <property type="entry name" value="Glcn_transporter"/>
</dbReference>
<name>A0ABP3UGV6_9CLOT</name>
<feature type="transmembrane region" description="Helical" evidence="1">
    <location>
        <begin position="99"/>
        <end position="124"/>
    </location>
</feature>
<dbReference type="RefSeq" id="WP_343758526.1">
    <property type="nucleotide sequence ID" value="NZ_BAAACG010000003.1"/>
</dbReference>
<organism evidence="2 3">
    <name type="scientific">Clostridium oceanicum</name>
    <dbReference type="NCBI Taxonomy" id="1543"/>
    <lineage>
        <taxon>Bacteria</taxon>
        <taxon>Bacillati</taxon>
        <taxon>Bacillota</taxon>
        <taxon>Clostridia</taxon>
        <taxon>Eubacteriales</taxon>
        <taxon>Clostridiaceae</taxon>
        <taxon>Clostridium</taxon>
    </lineage>
</organism>
<feature type="transmembrane region" description="Helical" evidence="1">
    <location>
        <begin position="238"/>
        <end position="259"/>
    </location>
</feature>
<feature type="transmembrane region" description="Helical" evidence="1">
    <location>
        <begin position="422"/>
        <end position="444"/>
    </location>
</feature>
<protein>
    <submittedName>
        <fullName evidence="2">GntP family permease</fullName>
    </submittedName>
</protein>
<feature type="transmembrane region" description="Helical" evidence="1">
    <location>
        <begin position="136"/>
        <end position="156"/>
    </location>
</feature>